<feature type="region of interest" description="Disordered" evidence="8">
    <location>
        <begin position="713"/>
        <end position="746"/>
    </location>
</feature>
<dbReference type="PANTHER" id="PTHR12271">
    <property type="entry name" value="POLY A POLYMERASE CID PAP -RELATED"/>
    <property type="match status" value="1"/>
</dbReference>
<feature type="compositionally biased region" description="Low complexity" evidence="8">
    <location>
        <begin position="769"/>
        <end position="781"/>
    </location>
</feature>
<comment type="similarity">
    <text evidence="3">Belongs to the DNA polymerase type-B-like family.</text>
</comment>
<dbReference type="SUPFAM" id="SSF81631">
    <property type="entry name" value="PAP/OAS1 substrate-binding domain"/>
    <property type="match status" value="1"/>
</dbReference>
<dbReference type="CDD" id="cd05402">
    <property type="entry name" value="NT_PAP_TUTase"/>
    <property type="match status" value="1"/>
</dbReference>
<proteinExistence type="inferred from homology"/>
<dbReference type="InterPro" id="IPR002058">
    <property type="entry name" value="PAP_assoc"/>
</dbReference>
<feature type="domain" description="Poly(A) RNA polymerase mitochondrial-like central palm" evidence="10">
    <location>
        <begin position="274"/>
        <end position="406"/>
    </location>
</feature>
<dbReference type="Pfam" id="PF22600">
    <property type="entry name" value="MTPAP-like_central"/>
    <property type="match status" value="1"/>
</dbReference>
<organism evidence="11 12">
    <name type="scientific">Cadophora malorum</name>
    <dbReference type="NCBI Taxonomy" id="108018"/>
    <lineage>
        <taxon>Eukaryota</taxon>
        <taxon>Fungi</taxon>
        <taxon>Dikarya</taxon>
        <taxon>Ascomycota</taxon>
        <taxon>Pezizomycotina</taxon>
        <taxon>Leotiomycetes</taxon>
        <taxon>Helotiales</taxon>
        <taxon>Ploettnerulaceae</taxon>
        <taxon>Cadophora</taxon>
    </lineage>
</organism>
<dbReference type="OrthoDB" id="2274644at2759"/>
<evidence type="ECO:0000313" key="11">
    <source>
        <dbReference type="EMBL" id="KAG4412300.1"/>
    </source>
</evidence>
<feature type="region of interest" description="Disordered" evidence="8">
    <location>
        <begin position="765"/>
        <end position="875"/>
    </location>
</feature>
<evidence type="ECO:0000256" key="8">
    <source>
        <dbReference type="SAM" id="MobiDB-lite"/>
    </source>
</evidence>
<dbReference type="Proteomes" id="UP000664132">
    <property type="component" value="Unassembled WGS sequence"/>
</dbReference>
<feature type="compositionally biased region" description="Polar residues" evidence="8">
    <location>
        <begin position="860"/>
        <end position="875"/>
    </location>
</feature>
<feature type="region of interest" description="Disordered" evidence="8">
    <location>
        <begin position="84"/>
        <end position="154"/>
    </location>
</feature>
<feature type="compositionally biased region" description="Polar residues" evidence="8">
    <location>
        <begin position="199"/>
        <end position="217"/>
    </location>
</feature>
<feature type="region of interest" description="Disordered" evidence="8">
    <location>
        <begin position="1137"/>
        <end position="1156"/>
    </location>
</feature>
<dbReference type="InterPro" id="IPR043519">
    <property type="entry name" value="NT_sf"/>
</dbReference>
<dbReference type="PANTHER" id="PTHR12271:SF113">
    <property type="entry name" value="POLY(A) RNA POLYMERASE CID11"/>
    <property type="match status" value="1"/>
</dbReference>
<keyword evidence="6" id="KW-0479">Metal-binding</keyword>
<feature type="compositionally biased region" description="Low complexity" evidence="8">
    <location>
        <begin position="636"/>
        <end position="649"/>
    </location>
</feature>
<feature type="compositionally biased region" description="Basic and acidic residues" evidence="8">
    <location>
        <begin position="1223"/>
        <end position="1238"/>
    </location>
</feature>
<dbReference type="InterPro" id="IPR054708">
    <property type="entry name" value="MTPAP-like_central"/>
</dbReference>
<feature type="region of interest" description="Disordered" evidence="8">
    <location>
        <begin position="1184"/>
        <end position="1238"/>
    </location>
</feature>
<dbReference type="Pfam" id="PF03828">
    <property type="entry name" value="PAP_assoc"/>
    <property type="match status" value="1"/>
</dbReference>
<dbReference type="Gene3D" id="3.30.460.10">
    <property type="entry name" value="Beta Polymerase, domain 2"/>
    <property type="match status" value="1"/>
</dbReference>
<feature type="region of interest" description="Disordered" evidence="8">
    <location>
        <begin position="903"/>
        <end position="966"/>
    </location>
</feature>
<keyword evidence="5" id="KW-0808">Transferase</keyword>
<feature type="compositionally biased region" description="Polar residues" evidence="8">
    <location>
        <begin position="912"/>
        <end position="926"/>
    </location>
</feature>
<feature type="region of interest" description="Disordered" evidence="8">
    <location>
        <begin position="170"/>
        <end position="231"/>
    </location>
</feature>
<comment type="cofactor">
    <cofactor evidence="1">
        <name>Mn(2+)</name>
        <dbReference type="ChEBI" id="CHEBI:29035"/>
    </cofactor>
</comment>
<feature type="region of interest" description="Disordered" evidence="8">
    <location>
        <begin position="1020"/>
        <end position="1076"/>
    </location>
</feature>
<dbReference type="AlphaFoldDB" id="A0A8H7W088"/>
<sequence length="1238" mass="135532">MEGQSSSGNSQYQYQATQWSRLVRRNTLAAAVPSSSPPPPSIAIPSQLPPQLDLIPILLPQQSSYHQAQLAQYNRLITAGRTSRLQSSPLPPLLSPQHIQAVPGQRSSSGGSNTARTNNQNGRGGHGNKEARKSSKGERALITEKDKAAKMPGKKAELNQLPLRPHAQHQNTNFSQQSSSVPSTPHQHARKFSYESREPSPNATNNHSPRSAYSESNIPLPPKPHPAKRGGCKYETAMANTRRRIPYSVGDKKLEKLDQSKIKSKLTGDEEGKLSTDMQKKYEELLPTPQSDKNRETLVQKLEDLFNGQWPGHDIRVHVFGSSGNMLATDDSDVDICITTEWKEMEGVCMVAELLAKSGMEKVICVPNAKVPIVKIWDPELSLACDMNVNNPLALENTRMIRTYLQIDPRVRPLAMIIKYWTKKRILNDAAFGCTLSSYTWICMIIFFLQTRNPPILPALHQRPHNKLPPKNGVESAFADDLDALAGFGSNNKETLGELLFQFFRFYGHDFDLDNGVVSVRHGRQLTKAEKKWNTGFGNRLCVEEPFNVGRNLGNTADDISFRGVHIELRRAFDLISEGKLEECCEQYVFPPEEKQTNTFQRPAQKPKPILRSSSQSSRGGGRGGGHRGGRHNQHSRNGNSNRRASSGAFDHNPGYIPGLPTNMSQQEAWLQRQAQTQLHNDLFATYSVLQAQENSLRLQLYAQGLQNQAYAQSHGQGQANGSAGKQHATDRNRTSSFDQPPLTAPIRPDMYFYPLQYSATPGMYGYQTPTTNPSSPSLSSAVPEMRRSLHRATVTNGASQSVQSNSALRSQSQPASRSGPVPLSMNGTGIPHPGLGIYQQMRPVNGNAIPSFIPDENSESAMESSYGSLPTSEDPTPKEYVGYYVNDPTQFWRRQASAPMPVPTFGDLGQSRASSRRLSAEQLPQSILDRLKRPSRSPSPLGHDRSFSTGAPLPSFPSQSGISNTNLRALNNQTPIVVNGSNPVPLSIPNWQASISDGSISEDRSSDIFVGSLDSVSQASRAGSDGFADQDLSGQVTPRDTRPEARIEPPMVVNGSTPLKSDTGSSSSSLTPSNDHIPQAIISTATLLPIETNCQLRLSPSSRNKFARQNGGVSPLDIGIGQDYNRDDLAHLSPVYETRTPSPTANRKFEPVEKKPNGVPLKLAQKTGPLNGIAPVQAPAVSKLNGHTRASKSEGTPGNWQKIQKSKKKVASSDMKIGDGQPHAEKPPVHVNDRKGG</sequence>
<feature type="compositionally biased region" description="Polar residues" evidence="8">
    <location>
        <begin position="170"/>
        <end position="186"/>
    </location>
</feature>
<feature type="compositionally biased region" description="Polar residues" evidence="8">
    <location>
        <begin position="105"/>
        <end position="121"/>
    </location>
</feature>
<name>A0A8H7W088_9HELO</name>
<evidence type="ECO:0000256" key="6">
    <source>
        <dbReference type="ARBA" id="ARBA00022723"/>
    </source>
</evidence>
<evidence type="ECO:0000259" key="9">
    <source>
        <dbReference type="Pfam" id="PF03828"/>
    </source>
</evidence>
<comment type="caution">
    <text evidence="11">The sequence shown here is derived from an EMBL/GenBank/DDBJ whole genome shotgun (WGS) entry which is preliminary data.</text>
</comment>
<feature type="compositionally biased region" description="Polar residues" evidence="8">
    <location>
        <begin position="713"/>
        <end position="724"/>
    </location>
</feature>
<dbReference type="GO" id="GO:0010605">
    <property type="term" value="P:negative regulation of macromolecule metabolic process"/>
    <property type="evidence" value="ECO:0007669"/>
    <property type="project" value="UniProtKB-ARBA"/>
</dbReference>
<evidence type="ECO:0000256" key="2">
    <source>
        <dbReference type="ARBA" id="ARBA00001946"/>
    </source>
</evidence>
<protein>
    <recommendedName>
        <fullName evidence="4">polynucleotide adenylyltransferase</fullName>
        <ecNumber evidence="4">2.7.7.19</ecNumber>
    </recommendedName>
</protein>
<dbReference type="EC" id="2.7.7.19" evidence="4"/>
<keyword evidence="12" id="KW-1185">Reference proteome</keyword>
<feature type="region of interest" description="Disordered" evidence="8">
    <location>
        <begin position="595"/>
        <end position="662"/>
    </location>
</feature>
<dbReference type="SUPFAM" id="SSF81301">
    <property type="entry name" value="Nucleotidyltransferase"/>
    <property type="match status" value="1"/>
</dbReference>
<reference evidence="11" key="1">
    <citation type="submission" date="2021-02" db="EMBL/GenBank/DDBJ databases">
        <title>Genome sequence Cadophora malorum strain M34.</title>
        <authorList>
            <person name="Stefanovic E."/>
            <person name="Vu D."/>
            <person name="Scully C."/>
            <person name="Dijksterhuis J."/>
            <person name="Roader J."/>
            <person name="Houbraken J."/>
        </authorList>
    </citation>
    <scope>NUCLEOTIDE SEQUENCE</scope>
    <source>
        <strain evidence="11">M34</strain>
    </source>
</reference>
<evidence type="ECO:0000256" key="7">
    <source>
        <dbReference type="ARBA" id="ARBA00022842"/>
    </source>
</evidence>
<feature type="compositionally biased region" description="Basic and acidic residues" evidence="8">
    <location>
        <begin position="127"/>
        <end position="154"/>
    </location>
</feature>
<evidence type="ECO:0000256" key="1">
    <source>
        <dbReference type="ARBA" id="ARBA00001936"/>
    </source>
</evidence>
<feature type="domain" description="PAP-associated" evidence="9">
    <location>
        <begin position="495"/>
        <end position="549"/>
    </location>
</feature>
<evidence type="ECO:0000259" key="10">
    <source>
        <dbReference type="Pfam" id="PF22600"/>
    </source>
</evidence>
<evidence type="ECO:0000256" key="3">
    <source>
        <dbReference type="ARBA" id="ARBA00008593"/>
    </source>
</evidence>
<feature type="compositionally biased region" description="Polar residues" evidence="8">
    <location>
        <begin position="1194"/>
        <end position="1204"/>
    </location>
</feature>
<keyword evidence="7" id="KW-0460">Magnesium</keyword>
<evidence type="ECO:0000256" key="5">
    <source>
        <dbReference type="ARBA" id="ARBA00022679"/>
    </source>
</evidence>
<dbReference type="GO" id="GO:1990817">
    <property type="term" value="F:poly(A) RNA polymerase activity"/>
    <property type="evidence" value="ECO:0007669"/>
    <property type="project" value="UniProtKB-EC"/>
</dbReference>
<feature type="compositionally biased region" description="Low complexity" evidence="8">
    <location>
        <begin position="1057"/>
        <end position="1074"/>
    </location>
</feature>
<feature type="compositionally biased region" description="Basic residues" evidence="8">
    <location>
        <begin position="625"/>
        <end position="635"/>
    </location>
</feature>
<dbReference type="GO" id="GO:0046872">
    <property type="term" value="F:metal ion binding"/>
    <property type="evidence" value="ECO:0007669"/>
    <property type="project" value="UniProtKB-KW"/>
</dbReference>
<evidence type="ECO:0000313" key="12">
    <source>
        <dbReference type="Proteomes" id="UP000664132"/>
    </source>
</evidence>
<dbReference type="Gene3D" id="1.10.1410.10">
    <property type="match status" value="1"/>
</dbReference>
<dbReference type="EMBL" id="JAFJYH010000390">
    <property type="protein sequence ID" value="KAG4412300.1"/>
    <property type="molecule type" value="Genomic_DNA"/>
</dbReference>
<comment type="cofactor">
    <cofactor evidence="2">
        <name>Mg(2+)</name>
        <dbReference type="ChEBI" id="CHEBI:18420"/>
    </cofactor>
</comment>
<feature type="compositionally biased region" description="Polar residues" evidence="8">
    <location>
        <begin position="794"/>
        <end position="817"/>
    </location>
</feature>
<evidence type="ECO:0000256" key="4">
    <source>
        <dbReference type="ARBA" id="ARBA00012388"/>
    </source>
</evidence>
<gene>
    <name evidence="11" type="ORF">IFR04_014559</name>
</gene>
<dbReference type="GO" id="GO:0031123">
    <property type="term" value="P:RNA 3'-end processing"/>
    <property type="evidence" value="ECO:0007669"/>
    <property type="project" value="TreeGrafter"/>
</dbReference>
<accession>A0A8H7W088</accession>
<feature type="compositionally biased region" description="Polar residues" evidence="8">
    <location>
        <begin position="957"/>
        <end position="966"/>
    </location>
</feature>